<comment type="caution">
    <text evidence="7">The sequence shown here is derived from an EMBL/GenBank/DDBJ whole genome shotgun (WGS) entry which is preliminary data.</text>
</comment>
<comment type="subcellular location">
    <subcellularLocation>
        <location evidence="1">Cell envelope</location>
    </subcellularLocation>
</comment>
<proteinExistence type="inferred from homology"/>
<sequence>MPRLPYLIPVIAFAALAVGLAFSLTNDPRRMPSTLIDKPTPRFQLASLDGKSAGLANTDLQGDVLLLNVFASWCPGCRVEHPMLLKLAESAAIPIYGLNWKDDRNDGKRWLAKHGSPYARVGSDESGRAGIDLGVTGVPETFVIDRAGRIRFRYPGPLTEEVWRSDFEPLLKALRSES</sequence>
<dbReference type="PROSITE" id="PS51352">
    <property type="entry name" value="THIOREDOXIN_2"/>
    <property type="match status" value="1"/>
</dbReference>
<dbReference type="Proteomes" id="UP000886476">
    <property type="component" value="Unassembled WGS sequence"/>
</dbReference>
<dbReference type="InterPro" id="IPR004799">
    <property type="entry name" value="Periplasmic_diS_OxRdtase_DsbE"/>
</dbReference>
<evidence type="ECO:0000313" key="8">
    <source>
        <dbReference type="Proteomes" id="UP000886476"/>
    </source>
</evidence>
<feature type="domain" description="Thioredoxin" evidence="6">
    <location>
        <begin position="34"/>
        <end position="172"/>
    </location>
</feature>
<evidence type="ECO:0000256" key="3">
    <source>
        <dbReference type="ARBA" id="ARBA00022748"/>
    </source>
</evidence>
<dbReference type="InterPro" id="IPR013766">
    <property type="entry name" value="Thioredoxin_domain"/>
</dbReference>
<evidence type="ECO:0000256" key="2">
    <source>
        <dbReference type="ARBA" id="ARBA00007758"/>
    </source>
</evidence>
<dbReference type="EMBL" id="JABFDN010000019">
    <property type="protein sequence ID" value="NPU69555.1"/>
    <property type="molecule type" value="Genomic_DNA"/>
</dbReference>
<comment type="similarity">
    <text evidence="2">Belongs to the thioredoxin family. DsbE subfamily.</text>
</comment>
<dbReference type="InterPro" id="IPR036249">
    <property type="entry name" value="Thioredoxin-like_sf"/>
</dbReference>
<evidence type="ECO:0000259" key="6">
    <source>
        <dbReference type="PROSITE" id="PS51352"/>
    </source>
</evidence>
<dbReference type="Gene3D" id="3.40.30.10">
    <property type="entry name" value="Glutaredoxin"/>
    <property type="match status" value="1"/>
</dbReference>
<dbReference type="InterPro" id="IPR013740">
    <property type="entry name" value="Redoxin"/>
</dbReference>
<dbReference type="PANTHER" id="PTHR42852">
    <property type="entry name" value="THIOL:DISULFIDE INTERCHANGE PROTEIN DSBE"/>
    <property type="match status" value="1"/>
</dbReference>
<keyword evidence="3" id="KW-0201">Cytochrome c-type biogenesis</keyword>
<keyword evidence="8" id="KW-1185">Reference proteome</keyword>
<keyword evidence="4" id="KW-1015">Disulfide bond</keyword>
<evidence type="ECO:0000256" key="5">
    <source>
        <dbReference type="ARBA" id="ARBA00023284"/>
    </source>
</evidence>
<gene>
    <name evidence="7" type="ORF">HL667_31435</name>
</gene>
<dbReference type="SUPFAM" id="SSF52833">
    <property type="entry name" value="Thioredoxin-like"/>
    <property type="match status" value="1"/>
</dbReference>
<keyword evidence="5" id="KW-0676">Redox-active center</keyword>
<dbReference type="Pfam" id="PF08534">
    <property type="entry name" value="Redoxin"/>
    <property type="match status" value="1"/>
</dbReference>
<dbReference type="CDD" id="cd03010">
    <property type="entry name" value="TlpA_like_DsbE"/>
    <property type="match status" value="1"/>
</dbReference>
<accession>A0ABX2CNY8</accession>
<evidence type="ECO:0000256" key="1">
    <source>
        <dbReference type="ARBA" id="ARBA00004196"/>
    </source>
</evidence>
<evidence type="ECO:0000313" key="7">
    <source>
        <dbReference type="EMBL" id="NPU69555.1"/>
    </source>
</evidence>
<dbReference type="PANTHER" id="PTHR42852:SF6">
    <property type="entry name" value="THIOL:DISULFIDE INTERCHANGE PROTEIN DSBE"/>
    <property type="match status" value="1"/>
</dbReference>
<dbReference type="RefSeq" id="WP_172114691.1">
    <property type="nucleotide sequence ID" value="NZ_JABFDM010000016.1"/>
</dbReference>
<reference evidence="7" key="1">
    <citation type="submission" date="2020-05" db="EMBL/GenBank/DDBJ databases">
        <title>Nod-independent and nitrogen-fixing Bradyrhizobium aeschynomene sp. nov. isolated from nodules of Aeschynomene indica.</title>
        <authorList>
            <person name="Zhang Z."/>
        </authorList>
    </citation>
    <scope>NUCLEOTIDE SEQUENCE</scope>
    <source>
        <strain evidence="7">83012</strain>
    </source>
</reference>
<name>A0ABX2CNY8_9BRAD</name>
<dbReference type="NCBIfam" id="TIGR00385">
    <property type="entry name" value="dsbE"/>
    <property type="match status" value="1"/>
</dbReference>
<dbReference type="InterPro" id="IPR050553">
    <property type="entry name" value="Thioredoxin_ResA/DsbE_sf"/>
</dbReference>
<evidence type="ECO:0000256" key="4">
    <source>
        <dbReference type="ARBA" id="ARBA00023157"/>
    </source>
</evidence>
<protein>
    <submittedName>
        <fullName evidence="7">DsbE family thiol:disulfide interchange protein</fullName>
    </submittedName>
</protein>
<organism evidence="7 8">
    <name type="scientific">Bradyrhizobium aeschynomenes</name>
    <dbReference type="NCBI Taxonomy" id="2734909"/>
    <lineage>
        <taxon>Bacteria</taxon>
        <taxon>Pseudomonadati</taxon>
        <taxon>Pseudomonadota</taxon>
        <taxon>Alphaproteobacteria</taxon>
        <taxon>Hyphomicrobiales</taxon>
        <taxon>Nitrobacteraceae</taxon>
        <taxon>Bradyrhizobium</taxon>
    </lineage>
</organism>